<protein>
    <submittedName>
        <fullName evidence="5">Extracellular solute-binding protein</fullName>
    </submittedName>
</protein>
<sequence>MKRVSFAPAAVCRRLPVFLVLFSALFVASPAFAANGELVIINWLSGSDAETMQELEAAFTKSHPEIRIREISLTIQGDARGAIRAALLGGEKADLLINTWPAFRAELADAHFLRPLDREWQANQWGANLDDKWRRLGQYQGVTYGVTYTFGDRSGIFYRPDVLKKAGIGGPPKTWAEWLGSFAKLRAAGVTPVSVAGKTWAHADWFETLLLRVGGVEAASRLAAHRMAWTDPVVKTALRRYADMLRAGCCDHADRMLATEWDNAADDVLKARTHAYDMVGMWVNTRAKSEYGLQEGQDYALFQFPAMGLGHDDTTSVDTKEFLALKSGANPAAADAFLTWVTGAEAASIEARHGLASPSKQADSAQLSAAATASSNAVRASKTQFVLGDLLPGDLVDEYRVQLQHFLEDPSDANIDKVLAAIEQKAKGAYP</sequence>
<comment type="similarity">
    <text evidence="2">Belongs to the bacterial solute-binding protein 1 family.</text>
</comment>
<feature type="chain" id="PRO_5031437059" evidence="4">
    <location>
        <begin position="34"/>
        <end position="431"/>
    </location>
</feature>
<dbReference type="PANTHER" id="PTHR43649:SF29">
    <property type="entry name" value="OSMOPROTECTIVE COMPOUNDS-BINDING PROTEIN GGTB"/>
    <property type="match status" value="1"/>
</dbReference>
<evidence type="ECO:0000313" key="5">
    <source>
        <dbReference type="EMBL" id="QGZ63055.1"/>
    </source>
</evidence>
<dbReference type="PANTHER" id="PTHR43649">
    <property type="entry name" value="ARABINOSE-BINDING PROTEIN-RELATED"/>
    <property type="match status" value="1"/>
</dbReference>
<evidence type="ECO:0000313" key="6">
    <source>
        <dbReference type="Proteomes" id="UP000433577"/>
    </source>
</evidence>
<dbReference type="RefSeq" id="WP_158952049.1">
    <property type="nucleotide sequence ID" value="NZ_CP046914.1"/>
</dbReference>
<organism evidence="5 6">
    <name type="scientific">Paraburkholderia acidisoli</name>
    <dbReference type="NCBI Taxonomy" id="2571748"/>
    <lineage>
        <taxon>Bacteria</taxon>
        <taxon>Pseudomonadati</taxon>
        <taxon>Pseudomonadota</taxon>
        <taxon>Betaproteobacteria</taxon>
        <taxon>Burkholderiales</taxon>
        <taxon>Burkholderiaceae</taxon>
        <taxon>Paraburkholderia</taxon>
    </lineage>
</organism>
<accession>A0A7Z2GKB5</accession>
<comment type="subcellular location">
    <subcellularLocation>
        <location evidence="1">Periplasm</location>
    </subcellularLocation>
</comment>
<dbReference type="InterPro" id="IPR050490">
    <property type="entry name" value="Bact_solute-bd_prot1"/>
</dbReference>
<dbReference type="Pfam" id="PF01547">
    <property type="entry name" value="SBP_bac_1"/>
    <property type="match status" value="1"/>
</dbReference>
<proteinExistence type="inferred from homology"/>
<dbReference type="KEGG" id="pacs:FAZ98_14605"/>
<keyword evidence="3" id="KW-0813">Transport</keyword>
<reference evidence="5 6" key="1">
    <citation type="submission" date="2019-12" db="EMBL/GenBank/DDBJ databases">
        <title>Paraburkholderia acidiphila 7Q-K02 sp. nov and Paraburkholderia acidisoli DHF22 sp. nov., two strains isolated from forest soil.</title>
        <authorList>
            <person name="Gao Z."/>
            <person name="Qiu L."/>
        </authorList>
    </citation>
    <scope>NUCLEOTIDE SEQUENCE [LARGE SCALE GENOMIC DNA]</scope>
    <source>
        <strain evidence="5 6">DHF22</strain>
    </source>
</reference>
<dbReference type="AlphaFoldDB" id="A0A7Z2GKB5"/>
<evidence type="ECO:0000256" key="1">
    <source>
        <dbReference type="ARBA" id="ARBA00004418"/>
    </source>
</evidence>
<dbReference type="OrthoDB" id="5890863at2"/>
<evidence type="ECO:0000256" key="2">
    <source>
        <dbReference type="ARBA" id="ARBA00008520"/>
    </source>
</evidence>
<name>A0A7Z2GKB5_9BURK</name>
<dbReference type="EMBL" id="CP046914">
    <property type="protein sequence ID" value="QGZ63055.1"/>
    <property type="molecule type" value="Genomic_DNA"/>
</dbReference>
<dbReference type="InterPro" id="IPR006059">
    <property type="entry name" value="SBP"/>
</dbReference>
<evidence type="ECO:0000256" key="3">
    <source>
        <dbReference type="ARBA" id="ARBA00022448"/>
    </source>
</evidence>
<keyword evidence="6" id="KW-1185">Reference proteome</keyword>
<dbReference type="Gene3D" id="3.40.190.10">
    <property type="entry name" value="Periplasmic binding protein-like II"/>
    <property type="match status" value="2"/>
</dbReference>
<evidence type="ECO:0000256" key="4">
    <source>
        <dbReference type="SAM" id="SignalP"/>
    </source>
</evidence>
<dbReference type="Proteomes" id="UP000433577">
    <property type="component" value="Chromosome 2"/>
</dbReference>
<dbReference type="SUPFAM" id="SSF53850">
    <property type="entry name" value="Periplasmic binding protein-like II"/>
    <property type="match status" value="1"/>
</dbReference>
<feature type="signal peptide" evidence="4">
    <location>
        <begin position="1"/>
        <end position="33"/>
    </location>
</feature>
<dbReference type="GO" id="GO:0042597">
    <property type="term" value="C:periplasmic space"/>
    <property type="evidence" value="ECO:0007669"/>
    <property type="project" value="UniProtKB-SubCell"/>
</dbReference>
<gene>
    <name evidence="5" type="ORF">FAZ98_14605</name>
</gene>
<keyword evidence="4" id="KW-0732">Signal</keyword>